<feature type="signal peptide" evidence="1">
    <location>
        <begin position="1"/>
        <end position="29"/>
    </location>
</feature>
<reference evidence="3 4" key="1">
    <citation type="submission" date="2022-05" db="EMBL/GenBank/DDBJ databases">
        <title>S8-45 Sphingomonas ultraviolaceadurans.</title>
        <authorList>
            <person name="Liu Y."/>
        </authorList>
    </citation>
    <scope>NUCLEOTIDE SEQUENCE [LARGE SCALE GENOMIC DNA]</scope>
    <source>
        <strain evidence="3 4">S8-45</strain>
    </source>
</reference>
<dbReference type="EMBL" id="CP097253">
    <property type="protein sequence ID" value="UUR08894.1"/>
    <property type="molecule type" value="Genomic_DNA"/>
</dbReference>
<gene>
    <name evidence="3" type="ORF">M1K48_04495</name>
</gene>
<protein>
    <submittedName>
        <fullName evidence="3">PEPxxWA-CTERM sorting domain-containing protein</fullName>
    </submittedName>
</protein>
<evidence type="ECO:0000313" key="4">
    <source>
        <dbReference type="Proteomes" id="UP000831921"/>
    </source>
</evidence>
<dbReference type="InterPro" id="IPR013424">
    <property type="entry name" value="Ice-binding_C"/>
</dbReference>
<feature type="domain" description="Ice-binding protein C-terminal" evidence="2">
    <location>
        <begin position="316"/>
        <end position="340"/>
    </location>
</feature>
<dbReference type="NCBIfam" id="TIGR02595">
    <property type="entry name" value="PEP_CTERM"/>
    <property type="match status" value="1"/>
</dbReference>
<keyword evidence="1" id="KW-0732">Signal</keyword>
<dbReference type="NCBIfam" id="NF035944">
    <property type="entry name" value="PEPxxWA-CTERM"/>
    <property type="match status" value="1"/>
</dbReference>
<evidence type="ECO:0000256" key="1">
    <source>
        <dbReference type="SAM" id="SignalP"/>
    </source>
</evidence>
<sequence>MIPIKRLAPPARLLPVTLACAFASVPASAAEFVTTYTSTNVFAGSAIRANLAITASDTLNSRGGYDIQSMSGNVNGTSISGLVVNPSQPDTASQSIFTYDNIYYGGAYPFDSTGILFTTSDGKLYNFWANTSTSYQLKSTSGLNSQTTVDNSTGYIGSTPPAAVVQPDHPSGSTILTFEEVPPYFENQVSTQGYTFTSAGNCCAYAWSQDPTARNGWEYLMYTRHAETMRAVDGSLFSVSSFDAAIGAYAKYSEYLLLLTGLRADGSTVTTNISIGSSYQSFTLSGFDNLSALTFSHPTNDPGMYVKIDNLAVSAAVPEPSTWALLLLGFGLVGGSLRRRRQGSLIQQVG</sequence>
<name>A0ABY5MY20_9SPHN</name>
<accession>A0ABY5MY20</accession>
<dbReference type="Pfam" id="PF07589">
    <property type="entry name" value="PEP-CTERM"/>
    <property type="match status" value="1"/>
</dbReference>
<dbReference type="Proteomes" id="UP000831921">
    <property type="component" value="Chromosome"/>
</dbReference>
<organism evidence="3 4">
    <name type="scientific">Sphingomonas glaciei</name>
    <dbReference type="NCBI Taxonomy" id="2938948"/>
    <lineage>
        <taxon>Bacteria</taxon>
        <taxon>Pseudomonadati</taxon>
        <taxon>Pseudomonadota</taxon>
        <taxon>Alphaproteobacteria</taxon>
        <taxon>Sphingomonadales</taxon>
        <taxon>Sphingomonadaceae</taxon>
        <taxon>Sphingomonas</taxon>
    </lineage>
</organism>
<proteinExistence type="predicted"/>
<keyword evidence="4" id="KW-1185">Reference proteome</keyword>
<evidence type="ECO:0000259" key="2">
    <source>
        <dbReference type="Pfam" id="PF07589"/>
    </source>
</evidence>
<evidence type="ECO:0000313" key="3">
    <source>
        <dbReference type="EMBL" id="UUR08894.1"/>
    </source>
</evidence>
<feature type="chain" id="PRO_5045267998" evidence="1">
    <location>
        <begin position="30"/>
        <end position="350"/>
    </location>
</feature>